<evidence type="ECO:0000256" key="2">
    <source>
        <dbReference type="ARBA" id="ARBA00022741"/>
    </source>
</evidence>
<dbReference type="Gene3D" id="1.25.40.20">
    <property type="entry name" value="Ankyrin repeat-containing domain"/>
    <property type="match status" value="3"/>
</dbReference>
<keyword evidence="1" id="KW-0677">Repeat</keyword>
<dbReference type="InterPro" id="IPR010513">
    <property type="entry name" value="KEN_dom"/>
</dbReference>
<dbReference type="GO" id="GO:0005524">
    <property type="term" value="F:ATP binding"/>
    <property type="evidence" value="ECO:0007669"/>
    <property type="project" value="UniProtKB-KW"/>
</dbReference>
<evidence type="ECO:0000313" key="7">
    <source>
        <dbReference type="EMBL" id="KAK2569862.1"/>
    </source>
</evidence>
<dbReference type="GO" id="GO:0004540">
    <property type="term" value="F:RNA nuclease activity"/>
    <property type="evidence" value="ECO:0007669"/>
    <property type="project" value="InterPro"/>
</dbReference>
<reference evidence="7" key="1">
    <citation type="journal article" date="2023" name="G3 (Bethesda)">
        <title>Whole genome assembly and annotation of the endangered Caribbean coral Acropora cervicornis.</title>
        <authorList>
            <person name="Selwyn J.D."/>
            <person name="Vollmer S.V."/>
        </authorList>
    </citation>
    <scope>NUCLEOTIDE SEQUENCE</scope>
    <source>
        <strain evidence="7">K2</strain>
    </source>
</reference>
<evidence type="ECO:0000259" key="6">
    <source>
        <dbReference type="PROSITE" id="PS51392"/>
    </source>
</evidence>
<reference evidence="7" key="2">
    <citation type="journal article" date="2023" name="Science">
        <title>Genomic signatures of disease resistance in endangered staghorn corals.</title>
        <authorList>
            <person name="Vollmer S.V."/>
            <person name="Selwyn J.D."/>
            <person name="Despard B.A."/>
            <person name="Roesel C.L."/>
        </authorList>
    </citation>
    <scope>NUCLEOTIDE SEQUENCE</scope>
    <source>
        <strain evidence="7">K2</strain>
    </source>
</reference>
<dbReference type="EMBL" id="JARQWQ010000009">
    <property type="protein sequence ID" value="KAK2569862.1"/>
    <property type="molecule type" value="Genomic_DNA"/>
</dbReference>
<dbReference type="PROSITE" id="PS50297">
    <property type="entry name" value="ANK_REP_REGION"/>
    <property type="match status" value="1"/>
</dbReference>
<dbReference type="SUPFAM" id="SSF48403">
    <property type="entry name" value="Ankyrin repeat"/>
    <property type="match status" value="1"/>
</dbReference>
<evidence type="ECO:0000256" key="1">
    <source>
        <dbReference type="ARBA" id="ARBA00022737"/>
    </source>
</evidence>
<dbReference type="Pfam" id="PF06479">
    <property type="entry name" value="Ribonuc_2-5A"/>
    <property type="match status" value="1"/>
</dbReference>
<dbReference type="Pfam" id="PF12796">
    <property type="entry name" value="Ank_2"/>
    <property type="match status" value="1"/>
</dbReference>
<keyword evidence="3" id="KW-0067">ATP-binding</keyword>
<accession>A0AAD9QYU3</accession>
<evidence type="ECO:0000256" key="4">
    <source>
        <dbReference type="ARBA" id="ARBA00023043"/>
    </source>
</evidence>
<feature type="domain" description="KEN" evidence="6">
    <location>
        <begin position="861"/>
        <end position="998"/>
    </location>
</feature>
<dbReference type="InterPro" id="IPR038357">
    <property type="entry name" value="KEN_sf"/>
</dbReference>
<sequence length="999" mass="112367">MDALENPNASGEKLILCSYRNMDSRLPSSNMDIKELLIDIVQAEGGKICLSSLEEAFERRTGFALSAMKSSRESSITSSNDNQQGTVEYLQSILSDGGPLRFSTTDSYIYLHFEAPLNCSIESEMSLSEVIVELKVSGKITQLDLSRRCFSSQRELLEVCKCAKLLKKLMIRDICFANDTRESANVGISLVKHMKWYCTSLEEIDVTGCSDVTRSILLESQDNALQEHGTPVKRAIDVKIIDSLEEHCIIKELLTPSHFSKHLSAARSRIEEFVNEGGPVNISHDGWTFFHTASAIGDEGLTSWLLNTGENSKFHSEGSRKPSVLEIAIYRHDAPIVKLLLDAQKTTAHDPCRFVKMLFRSSDVCNVFHHVVQASAPNPRDVVTFFMESMSLELKNKLLVEIFKTLETSFRNVKEKIPRIEDILAELLKNLMPEDWSPDILIPELNDKTLLMCAVSSPVLVNTLLNIGANTCIKDEEGNTVLFYAAREAIHGTTESLEALLRLLPSCEDVNKRNNLGETPLLDTVSTRGFKGHGALLSQFSTGSYVKTWELLVDAGARIDVKNHQNESIIHLILEHIKYLVRDPQTSQDDNLISLAVDETIGMINFVYGKDKKLLNGRDEVGNTALHNLVSDSSIHHNEIVRIAEVVLKCESLVNVQNNDGQTPLHLVKLWPMAKLLLDHDGGANVLDSCGRSPFLCRCLQYATNEESLDMGAWFEDGLNYGLDPWLQDKEGQSVFEVLLQYGKLDDLRSLITSNIFKDKETIFKKDQKGNTLLHILCNHNAAELRQLLYILLQKGADANAINEDGDTPLHIACRKILCLPQPKGDHSAHWKFINPLRAYGADYNIKNKKSCSVLYMVWTNKKLLSRIKRTPNQRECEPFFPWNRVSKAHSEKLFQIENSLSSLSDWSRLFPTLHSEMTSGRGGRAYETSSAVHLLRFIRNAYAHVSDSRRTEGIRAALLTDYIFFTKVPKLLVSVYNAVKAEKWHTKKDEISNVLNLS</sequence>
<dbReference type="Proteomes" id="UP001249851">
    <property type="component" value="Unassembled WGS sequence"/>
</dbReference>
<dbReference type="InterPro" id="IPR002110">
    <property type="entry name" value="Ankyrin_rpt"/>
</dbReference>
<keyword evidence="4 5" id="KW-0040">ANK repeat</keyword>
<dbReference type="Gene3D" id="1.20.1440.180">
    <property type="entry name" value="KEN domain"/>
    <property type="match status" value="1"/>
</dbReference>
<dbReference type="PROSITE" id="PS50088">
    <property type="entry name" value="ANK_REPEAT"/>
    <property type="match status" value="1"/>
</dbReference>
<dbReference type="AlphaFoldDB" id="A0AAD9QYU3"/>
<dbReference type="SMART" id="SM00248">
    <property type="entry name" value="ANK"/>
    <property type="match status" value="7"/>
</dbReference>
<protein>
    <submittedName>
        <fullName evidence="7">Ankyrin repeat protein</fullName>
    </submittedName>
</protein>
<dbReference type="InterPro" id="IPR036770">
    <property type="entry name" value="Ankyrin_rpt-contain_sf"/>
</dbReference>
<dbReference type="PROSITE" id="PS51392">
    <property type="entry name" value="KEN"/>
    <property type="match status" value="1"/>
</dbReference>
<keyword evidence="8" id="KW-1185">Reference proteome</keyword>
<evidence type="ECO:0000313" key="8">
    <source>
        <dbReference type="Proteomes" id="UP001249851"/>
    </source>
</evidence>
<gene>
    <name evidence="7" type="ORF">P5673_005716</name>
</gene>
<keyword evidence="2" id="KW-0547">Nucleotide-binding</keyword>
<proteinExistence type="predicted"/>
<evidence type="ECO:0000256" key="5">
    <source>
        <dbReference type="PROSITE-ProRule" id="PRU00023"/>
    </source>
</evidence>
<organism evidence="7 8">
    <name type="scientific">Acropora cervicornis</name>
    <name type="common">Staghorn coral</name>
    <dbReference type="NCBI Taxonomy" id="6130"/>
    <lineage>
        <taxon>Eukaryota</taxon>
        <taxon>Metazoa</taxon>
        <taxon>Cnidaria</taxon>
        <taxon>Anthozoa</taxon>
        <taxon>Hexacorallia</taxon>
        <taxon>Scleractinia</taxon>
        <taxon>Astrocoeniina</taxon>
        <taxon>Acroporidae</taxon>
        <taxon>Acropora</taxon>
    </lineage>
</organism>
<dbReference type="PANTHER" id="PTHR24178">
    <property type="entry name" value="MOLTING PROTEIN MLT-4"/>
    <property type="match status" value="1"/>
</dbReference>
<comment type="caution">
    <text evidence="7">The sequence shown here is derived from an EMBL/GenBank/DDBJ whole genome shotgun (WGS) entry which is preliminary data.</text>
</comment>
<feature type="repeat" description="ANK" evidence="5">
    <location>
        <begin position="769"/>
        <end position="804"/>
    </location>
</feature>
<dbReference type="GO" id="GO:0006397">
    <property type="term" value="P:mRNA processing"/>
    <property type="evidence" value="ECO:0007669"/>
    <property type="project" value="InterPro"/>
</dbReference>
<name>A0AAD9QYU3_ACRCE</name>
<evidence type="ECO:0000256" key="3">
    <source>
        <dbReference type="ARBA" id="ARBA00022840"/>
    </source>
</evidence>